<evidence type="ECO:0000313" key="3">
    <source>
        <dbReference type="EMBL" id="AGY57422.1"/>
    </source>
</evidence>
<dbReference type="PANTHER" id="PTHR34556">
    <property type="match status" value="1"/>
</dbReference>
<evidence type="ECO:0000259" key="2">
    <source>
        <dbReference type="Pfam" id="PF20429"/>
    </source>
</evidence>
<dbReference type="InterPro" id="IPR046760">
    <property type="entry name" value="Tab2-like_N"/>
</dbReference>
<dbReference type="EMBL" id="CP003587">
    <property type="protein sequence ID" value="AGY57422.1"/>
    <property type="molecule type" value="Genomic_DNA"/>
</dbReference>
<dbReference type="RefSeq" id="WP_023172499.1">
    <property type="nucleotide sequence ID" value="NC_022600.1"/>
</dbReference>
<feature type="domain" description="RNA-binding protein Tab2/Atab2 C-terminal" evidence="2">
    <location>
        <begin position="122"/>
        <end position="268"/>
    </location>
</feature>
<dbReference type="Proteomes" id="UP000017396">
    <property type="component" value="Chromosome"/>
</dbReference>
<dbReference type="GO" id="GO:0003723">
    <property type="term" value="F:RNA binding"/>
    <property type="evidence" value="ECO:0007669"/>
    <property type="project" value="InterPro"/>
</dbReference>
<keyword evidence="4" id="KW-1185">Reference proteome</keyword>
<protein>
    <recommendedName>
        <fullName evidence="5">DUF1092 family protein</fullName>
    </recommendedName>
</protein>
<dbReference type="STRING" id="1183438.GKIL_1176"/>
<evidence type="ECO:0000259" key="1">
    <source>
        <dbReference type="Pfam" id="PF06485"/>
    </source>
</evidence>
<dbReference type="PANTHER" id="PTHR34556:SF2">
    <property type="entry name" value="PROTEIN TAB2 HOMOLOG, CHLOROPLASTIC"/>
    <property type="match status" value="1"/>
</dbReference>
<proteinExistence type="predicted"/>
<dbReference type="eggNOG" id="ENOG502Z7RA">
    <property type="taxonomic scope" value="Bacteria"/>
</dbReference>
<evidence type="ECO:0000313" key="4">
    <source>
        <dbReference type="Proteomes" id="UP000017396"/>
    </source>
</evidence>
<name>U5QEP2_GLOK1</name>
<gene>
    <name evidence="3" type="ORF">GKIL_1176</name>
</gene>
<organism evidence="3 4">
    <name type="scientific">Gloeobacter kilaueensis (strain ATCC BAA-2537 / CCAP 1431/1 / ULC 316 / JS1)</name>
    <dbReference type="NCBI Taxonomy" id="1183438"/>
    <lineage>
        <taxon>Bacteria</taxon>
        <taxon>Bacillati</taxon>
        <taxon>Cyanobacteriota</taxon>
        <taxon>Cyanophyceae</taxon>
        <taxon>Gloeobacterales</taxon>
        <taxon>Gloeobacteraceae</taxon>
        <taxon>Gloeobacter</taxon>
    </lineage>
</organism>
<dbReference type="Pfam" id="PF20429">
    <property type="entry name" value="Tab2-like_C"/>
    <property type="match status" value="1"/>
</dbReference>
<dbReference type="AlphaFoldDB" id="U5QEP2"/>
<dbReference type="OrthoDB" id="420270at2"/>
<accession>U5QEP2</accession>
<dbReference type="InterPro" id="IPR046761">
    <property type="entry name" value="Tab2-like_C"/>
</dbReference>
<dbReference type="Pfam" id="PF06485">
    <property type="entry name" value="Tab2-like_N"/>
    <property type="match status" value="1"/>
</dbReference>
<feature type="domain" description="RNA-binding protein Tab2-like N-terminal" evidence="1">
    <location>
        <begin position="4"/>
        <end position="105"/>
    </location>
</feature>
<sequence length="271" mass="30464">MEPWELDFYRCPLVGAAGQRLWELLVCTASGRMLLSRFCEAKEATTDWLTAQLAALVTREGGPPLEIGSFRTATYNLALPACRELGIPLRHSRRTIAVLRQRAERERNIYPQRPDYRPLPAAVALQKAVPEPFPDELLADSWGFSALPGSEIAQLHQLPISYLEAPLIAIDAPVPGVFLFSATRARAIAGWLSVHEPVSLQYTRSQIDGIVLETGLDERWILATFNDPEMRRRGEQFQERLQQSTGLHFLAVRPEQSGHEITGFWLLQTPL</sequence>
<dbReference type="HOGENOM" id="CLU_058545_0_0_3"/>
<reference evidence="3 4" key="1">
    <citation type="journal article" date="2013" name="PLoS ONE">
        <title>Cultivation and Complete Genome Sequencing of Gloeobacter kilaueensis sp. nov., from a Lava Cave in Kilauea Caldera, Hawai'i.</title>
        <authorList>
            <person name="Saw J.H."/>
            <person name="Schatz M."/>
            <person name="Brown M.V."/>
            <person name="Kunkel D.D."/>
            <person name="Foster J.S."/>
            <person name="Shick H."/>
            <person name="Christensen S."/>
            <person name="Hou S."/>
            <person name="Wan X."/>
            <person name="Donachie S.P."/>
        </authorList>
    </citation>
    <scope>NUCLEOTIDE SEQUENCE [LARGE SCALE GENOMIC DNA]</scope>
    <source>
        <strain evidence="4">JS</strain>
    </source>
</reference>
<evidence type="ECO:0008006" key="5">
    <source>
        <dbReference type="Google" id="ProtNLM"/>
    </source>
</evidence>
<dbReference type="InterPro" id="IPR009472">
    <property type="entry name" value="Tab2-like"/>
</dbReference>
<dbReference type="KEGG" id="glj:GKIL_1176"/>